<dbReference type="GO" id="GO:0005680">
    <property type="term" value="C:anaphase-promoting complex"/>
    <property type="evidence" value="ECO:0007669"/>
    <property type="project" value="InterPro"/>
</dbReference>
<dbReference type="InterPro" id="IPR001841">
    <property type="entry name" value="Znf_RING"/>
</dbReference>
<dbReference type="GO" id="GO:0097602">
    <property type="term" value="F:cullin family protein binding"/>
    <property type="evidence" value="ECO:0007669"/>
    <property type="project" value="InterPro"/>
</dbReference>
<sequence length="157" mass="18020">MNTRQKRLCTYKDQLNKDVQVVTDAPSGPTSAELSAVEDMDVDEEGNEKIRFNDKPDVFHPKTGKRIPKLAVKITEWRAVATWRWKCAEEDDCGICRSPFSACCNDCKFPGEECPIVVGKCSHTFHVHCIQKWLQSQQQQRQTCPMCRQDWKDVSKA</sequence>
<protein>
    <recommendedName>
        <fullName evidence="2">Anaphase-promoting complex subunit 11</fullName>
    </recommendedName>
</protein>
<evidence type="ECO:0000259" key="11">
    <source>
        <dbReference type="PROSITE" id="PS50089"/>
    </source>
</evidence>
<dbReference type="InterPro" id="IPR051031">
    <property type="entry name" value="RING-box_E3_Ubiquitin_Ligase"/>
</dbReference>
<evidence type="ECO:0000256" key="3">
    <source>
        <dbReference type="ARBA" id="ARBA00022618"/>
    </source>
</evidence>
<keyword evidence="8" id="KW-0862">Zinc</keyword>
<dbReference type="InterPro" id="IPR024991">
    <property type="entry name" value="RING-H2_APC11"/>
</dbReference>
<dbReference type="STRING" id="947166.A0A1D1VE05"/>
<keyword evidence="3" id="KW-0132">Cell division</keyword>
<dbReference type="CDD" id="cd16456">
    <property type="entry name" value="RING-H2_APC11"/>
    <property type="match status" value="1"/>
</dbReference>
<keyword evidence="5 10" id="KW-0863">Zinc-finger</keyword>
<evidence type="ECO:0000256" key="2">
    <source>
        <dbReference type="ARBA" id="ARBA00013928"/>
    </source>
</evidence>
<dbReference type="GO" id="GO:0061630">
    <property type="term" value="F:ubiquitin protein ligase activity"/>
    <property type="evidence" value="ECO:0007669"/>
    <property type="project" value="InterPro"/>
</dbReference>
<reference evidence="12 13" key="1">
    <citation type="journal article" date="2016" name="Nat. Commun.">
        <title>Extremotolerant tardigrade genome and improved radiotolerance of human cultured cells by tardigrade-unique protein.</title>
        <authorList>
            <person name="Hashimoto T."/>
            <person name="Horikawa D.D."/>
            <person name="Saito Y."/>
            <person name="Kuwahara H."/>
            <person name="Kozuka-Hata H."/>
            <person name="Shin-I T."/>
            <person name="Minakuchi Y."/>
            <person name="Ohishi K."/>
            <person name="Motoyama A."/>
            <person name="Aizu T."/>
            <person name="Enomoto A."/>
            <person name="Kondo K."/>
            <person name="Tanaka S."/>
            <person name="Hara Y."/>
            <person name="Koshikawa S."/>
            <person name="Sagara H."/>
            <person name="Miura T."/>
            <person name="Yokobori S."/>
            <person name="Miyagawa K."/>
            <person name="Suzuki Y."/>
            <person name="Kubo T."/>
            <person name="Oyama M."/>
            <person name="Kohara Y."/>
            <person name="Fujiyama A."/>
            <person name="Arakawa K."/>
            <person name="Katayama T."/>
            <person name="Toyoda A."/>
            <person name="Kunieda T."/>
        </authorList>
    </citation>
    <scope>NUCLEOTIDE SEQUENCE [LARGE SCALE GENOMIC DNA]</scope>
    <source>
        <strain evidence="12 13">YOKOZUNA-1</strain>
    </source>
</reference>
<evidence type="ECO:0000256" key="1">
    <source>
        <dbReference type="ARBA" id="ARBA00009273"/>
    </source>
</evidence>
<dbReference type="OrthoDB" id="1681166at2759"/>
<accession>A0A1D1VE05</accession>
<keyword evidence="9" id="KW-0131">Cell cycle</keyword>
<keyword evidence="6" id="KW-0498">Mitosis</keyword>
<dbReference type="PROSITE" id="PS50089">
    <property type="entry name" value="ZF_RING_2"/>
    <property type="match status" value="1"/>
</dbReference>
<evidence type="ECO:0000313" key="13">
    <source>
        <dbReference type="Proteomes" id="UP000186922"/>
    </source>
</evidence>
<dbReference type="InterPro" id="IPR013083">
    <property type="entry name" value="Znf_RING/FYVE/PHD"/>
</dbReference>
<organism evidence="12 13">
    <name type="scientific">Ramazzottius varieornatus</name>
    <name type="common">Water bear</name>
    <name type="synonym">Tardigrade</name>
    <dbReference type="NCBI Taxonomy" id="947166"/>
    <lineage>
        <taxon>Eukaryota</taxon>
        <taxon>Metazoa</taxon>
        <taxon>Ecdysozoa</taxon>
        <taxon>Tardigrada</taxon>
        <taxon>Eutardigrada</taxon>
        <taxon>Parachela</taxon>
        <taxon>Hypsibioidea</taxon>
        <taxon>Ramazzottiidae</taxon>
        <taxon>Ramazzottius</taxon>
    </lineage>
</organism>
<dbReference type="Proteomes" id="UP000186922">
    <property type="component" value="Unassembled WGS sequence"/>
</dbReference>
<dbReference type="EMBL" id="BDGG01000005">
    <property type="protein sequence ID" value="GAU99871.1"/>
    <property type="molecule type" value="Genomic_DNA"/>
</dbReference>
<comment type="similarity">
    <text evidence="1">Belongs to the RING-box family.</text>
</comment>
<dbReference type="SUPFAM" id="SSF57850">
    <property type="entry name" value="RING/U-box"/>
    <property type="match status" value="1"/>
</dbReference>
<gene>
    <name evidence="12" type="primary">RvY_10810-1</name>
    <name evidence="12" type="synonym">RvY_10810.1</name>
    <name evidence="12" type="ORF">RvY_10810</name>
</gene>
<proteinExistence type="inferred from homology"/>
<comment type="caution">
    <text evidence="12">The sequence shown here is derived from an EMBL/GenBank/DDBJ whole genome shotgun (WGS) entry which is preliminary data.</text>
</comment>
<dbReference type="Gene3D" id="3.30.40.10">
    <property type="entry name" value="Zinc/RING finger domain, C3HC4 (zinc finger)"/>
    <property type="match status" value="1"/>
</dbReference>
<name>A0A1D1VE05_RAMVA</name>
<evidence type="ECO:0000256" key="5">
    <source>
        <dbReference type="ARBA" id="ARBA00022771"/>
    </source>
</evidence>
<feature type="domain" description="RING-type" evidence="11">
    <location>
        <begin position="93"/>
        <end position="148"/>
    </location>
</feature>
<dbReference type="GO" id="GO:0031145">
    <property type="term" value="P:anaphase-promoting complex-dependent catabolic process"/>
    <property type="evidence" value="ECO:0007669"/>
    <property type="project" value="InterPro"/>
</dbReference>
<evidence type="ECO:0000256" key="10">
    <source>
        <dbReference type="PROSITE-ProRule" id="PRU00175"/>
    </source>
</evidence>
<evidence type="ECO:0000256" key="4">
    <source>
        <dbReference type="ARBA" id="ARBA00022723"/>
    </source>
</evidence>
<dbReference type="PANTHER" id="PTHR11210">
    <property type="entry name" value="RING BOX"/>
    <property type="match status" value="1"/>
</dbReference>
<evidence type="ECO:0000313" key="12">
    <source>
        <dbReference type="EMBL" id="GAU99871.1"/>
    </source>
</evidence>
<dbReference type="GO" id="GO:0008270">
    <property type="term" value="F:zinc ion binding"/>
    <property type="evidence" value="ECO:0007669"/>
    <property type="project" value="UniProtKB-KW"/>
</dbReference>
<evidence type="ECO:0000256" key="9">
    <source>
        <dbReference type="ARBA" id="ARBA00023306"/>
    </source>
</evidence>
<evidence type="ECO:0000256" key="7">
    <source>
        <dbReference type="ARBA" id="ARBA00022786"/>
    </source>
</evidence>
<evidence type="ECO:0000256" key="6">
    <source>
        <dbReference type="ARBA" id="ARBA00022776"/>
    </source>
</evidence>
<dbReference type="Pfam" id="PF12861">
    <property type="entry name" value="zf-ANAPC11"/>
    <property type="match status" value="1"/>
</dbReference>
<keyword evidence="4" id="KW-0479">Metal-binding</keyword>
<evidence type="ECO:0000256" key="8">
    <source>
        <dbReference type="ARBA" id="ARBA00022833"/>
    </source>
</evidence>
<keyword evidence="7" id="KW-0833">Ubl conjugation pathway</keyword>
<keyword evidence="13" id="KW-1185">Reference proteome</keyword>
<dbReference type="AlphaFoldDB" id="A0A1D1VE05"/>
<dbReference type="GO" id="GO:0051301">
    <property type="term" value="P:cell division"/>
    <property type="evidence" value="ECO:0007669"/>
    <property type="project" value="UniProtKB-KW"/>
</dbReference>